<evidence type="ECO:0000313" key="2">
    <source>
        <dbReference type="EMBL" id="MFC5657531.1"/>
    </source>
</evidence>
<reference evidence="3" key="1">
    <citation type="journal article" date="2019" name="Int. J. Syst. Evol. Microbiol.">
        <title>The Global Catalogue of Microorganisms (GCM) 10K type strain sequencing project: providing services to taxonomists for standard genome sequencing and annotation.</title>
        <authorList>
            <consortium name="The Broad Institute Genomics Platform"/>
            <consortium name="The Broad Institute Genome Sequencing Center for Infectious Disease"/>
            <person name="Wu L."/>
            <person name="Ma J."/>
        </authorList>
    </citation>
    <scope>NUCLEOTIDE SEQUENCE [LARGE SCALE GENOMIC DNA]</scope>
    <source>
        <strain evidence="3">KCTC 5701</strain>
    </source>
</reference>
<dbReference type="Gene3D" id="2.160.20.80">
    <property type="entry name" value="E3 ubiquitin-protein ligase SopA"/>
    <property type="match status" value="1"/>
</dbReference>
<name>A0ABW0WH14_STRNO</name>
<organism evidence="2 3">
    <name type="scientific">Streptomyces nogalater</name>
    <dbReference type="NCBI Taxonomy" id="38314"/>
    <lineage>
        <taxon>Bacteria</taxon>
        <taxon>Bacillati</taxon>
        <taxon>Actinomycetota</taxon>
        <taxon>Actinomycetes</taxon>
        <taxon>Kitasatosporales</taxon>
        <taxon>Streptomycetaceae</taxon>
        <taxon>Streptomyces</taxon>
    </lineage>
</organism>
<feature type="region of interest" description="Disordered" evidence="1">
    <location>
        <begin position="56"/>
        <end position="76"/>
    </location>
</feature>
<evidence type="ECO:0000256" key="1">
    <source>
        <dbReference type="SAM" id="MobiDB-lite"/>
    </source>
</evidence>
<dbReference type="EMBL" id="JBHSOE010000030">
    <property type="protein sequence ID" value="MFC5657531.1"/>
    <property type="molecule type" value="Genomic_DNA"/>
</dbReference>
<dbReference type="Pfam" id="PF00805">
    <property type="entry name" value="Pentapeptide"/>
    <property type="match status" value="1"/>
</dbReference>
<evidence type="ECO:0000313" key="3">
    <source>
        <dbReference type="Proteomes" id="UP001596065"/>
    </source>
</evidence>
<sequence length="101" mass="10258">MPVAVRTGAFAGADREGTEFEGADFEGAGFEGAGFEGADFVVAPPPWDAVPEEPVRAAAGAAPEAPARAEQTGQAPQPWACWTRVATAICALLEAWSAVGA</sequence>
<proteinExistence type="predicted"/>
<dbReference type="Proteomes" id="UP001596065">
    <property type="component" value="Unassembled WGS sequence"/>
</dbReference>
<protein>
    <submittedName>
        <fullName evidence="2">Pentapeptide repeat-containing protein</fullName>
    </submittedName>
</protein>
<dbReference type="SUPFAM" id="SSF141571">
    <property type="entry name" value="Pentapeptide repeat-like"/>
    <property type="match status" value="1"/>
</dbReference>
<dbReference type="InterPro" id="IPR001646">
    <property type="entry name" value="5peptide_repeat"/>
</dbReference>
<gene>
    <name evidence="2" type="ORF">ACFP3J_18805</name>
</gene>
<comment type="caution">
    <text evidence="2">The sequence shown here is derived from an EMBL/GenBank/DDBJ whole genome shotgun (WGS) entry which is preliminary data.</text>
</comment>
<feature type="compositionally biased region" description="Low complexity" evidence="1">
    <location>
        <begin position="56"/>
        <end position="70"/>
    </location>
</feature>
<accession>A0ABW0WH14</accession>
<keyword evidence="3" id="KW-1185">Reference proteome</keyword>
<dbReference type="RefSeq" id="WP_382466808.1">
    <property type="nucleotide sequence ID" value="NZ_JBHSOE010000030.1"/>
</dbReference>